<feature type="region of interest" description="Disordered" evidence="1">
    <location>
        <begin position="1"/>
        <end position="42"/>
    </location>
</feature>
<protein>
    <submittedName>
        <fullName evidence="2">Uncharacterized protein</fullName>
    </submittedName>
</protein>
<dbReference type="EMBL" id="JASSZA010000010">
    <property type="protein sequence ID" value="KAK2101205.1"/>
    <property type="molecule type" value="Genomic_DNA"/>
</dbReference>
<dbReference type="Proteomes" id="UP001266305">
    <property type="component" value="Unassembled WGS sequence"/>
</dbReference>
<sequence length="114" mass="13185">MRKLRQVQKSEKPIYSAPGEPSVVQEEGREVTPSCSGHGGKKWTQKAIIPNMGRKAPFLEREAERTYRLWYLQDIFRKPVPPLEEALTQIQESNLKSETNLPFSHRPTVHWSSQ</sequence>
<keyword evidence="3" id="KW-1185">Reference proteome</keyword>
<dbReference type="Pfam" id="PF15352">
    <property type="entry name" value="K1377"/>
    <property type="match status" value="1"/>
</dbReference>
<feature type="region of interest" description="Disordered" evidence="1">
    <location>
        <begin position="94"/>
        <end position="114"/>
    </location>
</feature>
<reference evidence="2 3" key="1">
    <citation type="submission" date="2023-05" db="EMBL/GenBank/DDBJ databases">
        <title>B98-5 Cell Line De Novo Hybrid Assembly: An Optical Mapping Approach.</title>
        <authorList>
            <person name="Kananen K."/>
            <person name="Auerbach J.A."/>
            <person name="Kautto E."/>
            <person name="Blachly J.S."/>
        </authorList>
    </citation>
    <scope>NUCLEOTIDE SEQUENCE [LARGE SCALE GENOMIC DNA]</scope>
    <source>
        <strain evidence="2">B95-8</strain>
        <tissue evidence="2">Cell line</tissue>
    </source>
</reference>
<evidence type="ECO:0000313" key="2">
    <source>
        <dbReference type="EMBL" id="KAK2101205.1"/>
    </source>
</evidence>
<gene>
    <name evidence="2" type="ORF">P7K49_022553</name>
</gene>
<name>A0ABQ9UWS5_SAGOE</name>
<organism evidence="2 3">
    <name type="scientific">Saguinus oedipus</name>
    <name type="common">Cotton-top tamarin</name>
    <name type="synonym">Oedipomidas oedipus</name>
    <dbReference type="NCBI Taxonomy" id="9490"/>
    <lineage>
        <taxon>Eukaryota</taxon>
        <taxon>Metazoa</taxon>
        <taxon>Chordata</taxon>
        <taxon>Craniata</taxon>
        <taxon>Vertebrata</taxon>
        <taxon>Euteleostomi</taxon>
        <taxon>Mammalia</taxon>
        <taxon>Eutheria</taxon>
        <taxon>Euarchontoglires</taxon>
        <taxon>Primates</taxon>
        <taxon>Haplorrhini</taxon>
        <taxon>Platyrrhini</taxon>
        <taxon>Cebidae</taxon>
        <taxon>Callitrichinae</taxon>
        <taxon>Saguinus</taxon>
    </lineage>
</organism>
<proteinExistence type="predicted"/>
<dbReference type="InterPro" id="IPR028257">
    <property type="entry name" value="CEP126"/>
</dbReference>
<evidence type="ECO:0000313" key="3">
    <source>
        <dbReference type="Proteomes" id="UP001266305"/>
    </source>
</evidence>
<accession>A0ABQ9UWS5</accession>
<comment type="caution">
    <text evidence="2">The sequence shown here is derived from an EMBL/GenBank/DDBJ whole genome shotgun (WGS) entry which is preliminary data.</text>
</comment>
<evidence type="ECO:0000256" key="1">
    <source>
        <dbReference type="SAM" id="MobiDB-lite"/>
    </source>
</evidence>